<dbReference type="Gene3D" id="3.40.570.10">
    <property type="entry name" value="Extracellular Endonuclease, subunit A"/>
    <property type="match status" value="1"/>
</dbReference>
<name>A0A0R2LM05_9LACO</name>
<comment type="caution">
    <text evidence="3">The sequence shown here is derived from an EMBL/GenBank/DDBJ whole genome shotgun (WGS) entry which is preliminary data.</text>
</comment>
<feature type="compositionally biased region" description="Basic and acidic residues" evidence="1">
    <location>
        <begin position="21"/>
        <end position="70"/>
    </location>
</feature>
<accession>A0A0R2LM05</accession>
<reference evidence="3 4" key="1">
    <citation type="journal article" date="2015" name="Genome Announc.">
        <title>Expanding the biotechnology potential of lactobacilli through comparative genomics of 213 strains and associated genera.</title>
        <authorList>
            <person name="Sun Z."/>
            <person name="Harris H.M."/>
            <person name="McCann A."/>
            <person name="Guo C."/>
            <person name="Argimon S."/>
            <person name="Zhang W."/>
            <person name="Yang X."/>
            <person name="Jeffery I.B."/>
            <person name="Cooney J.C."/>
            <person name="Kagawa T.F."/>
            <person name="Liu W."/>
            <person name="Song Y."/>
            <person name="Salvetti E."/>
            <person name="Wrobel A."/>
            <person name="Rasinkangas P."/>
            <person name="Parkhill J."/>
            <person name="Rea M.C."/>
            <person name="O'Sullivan O."/>
            <person name="Ritari J."/>
            <person name="Douillard F.P."/>
            <person name="Paul Ross R."/>
            <person name="Yang R."/>
            <person name="Briner A.E."/>
            <person name="Felis G.E."/>
            <person name="de Vos W.M."/>
            <person name="Barrangou R."/>
            <person name="Klaenhammer T.R."/>
            <person name="Caufield P.W."/>
            <person name="Cui Y."/>
            <person name="Zhang H."/>
            <person name="O'Toole P.W."/>
        </authorList>
    </citation>
    <scope>NUCLEOTIDE SEQUENCE [LARGE SCALE GENOMIC DNA]</scope>
    <source>
        <strain evidence="3 4">NBRC 103219</strain>
    </source>
</reference>
<organism evidence="3 4">
    <name type="scientific">Ligilactobacillus pobuzihii</name>
    <dbReference type="NCBI Taxonomy" id="449659"/>
    <lineage>
        <taxon>Bacteria</taxon>
        <taxon>Bacillati</taxon>
        <taxon>Bacillota</taxon>
        <taxon>Bacilli</taxon>
        <taxon>Lactobacillales</taxon>
        <taxon>Lactobacillaceae</taxon>
        <taxon>Ligilactobacillus</taxon>
    </lineage>
</organism>
<dbReference type="EMBL" id="JQCN01000001">
    <property type="protein sequence ID" value="KRO02680.1"/>
    <property type="molecule type" value="Genomic_DNA"/>
</dbReference>
<feature type="compositionally biased region" description="Polar residues" evidence="1">
    <location>
        <begin position="295"/>
        <end position="308"/>
    </location>
</feature>
<gene>
    <name evidence="3" type="ORF">IV66_GL000105</name>
</gene>
<evidence type="ECO:0000313" key="4">
    <source>
        <dbReference type="Proteomes" id="UP000051886"/>
    </source>
</evidence>
<evidence type="ECO:0000259" key="2">
    <source>
        <dbReference type="Pfam" id="PF13930"/>
    </source>
</evidence>
<feature type="domain" description="Type VII secretion system protein EssD-like" evidence="2">
    <location>
        <begin position="109"/>
        <end position="244"/>
    </location>
</feature>
<sequence length="353" mass="38892">MTILLVGACSANDSKQTSSNKKTEQVTSSKDESSKESTTKGADFKKDRAQGSEKQESVQKTKSDEKKAANRTDQQQRATNKELADLKYQGTQTISVNNGVPTFSKAGMSTKNGSWERYGELDSLNRATSAEAMLSQATMPKQGEKRGSISDVTPTGWKNKTISGGYLYNRSHLIGWALSAENNNWKNLITGTRQLNSPEMLRFEMDIKTYLEQSSSNYVRYSVTPIFRGNELLARGVHLMSKSVGDNSISFNVFIFNVQDGVKLNYADGSSNISGATYADGSSDGQGQENRRNDQQQVEPQQQSNDQNVKVYVTPTGDKYHNHPHGRGNFKATTLKEAKAQGLQPCKICDPPV</sequence>
<keyword evidence="4" id="KW-1185">Reference proteome</keyword>
<feature type="compositionally biased region" description="Polar residues" evidence="1">
    <location>
        <begin position="11"/>
        <end position="20"/>
    </location>
</feature>
<feature type="region of interest" description="Disordered" evidence="1">
    <location>
        <begin position="1"/>
        <end position="77"/>
    </location>
</feature>
<proteinExistence type="predicted"/>
<feature type="region of interest" description="Disordered" evidence="1">
    <location>
        <begin position="275"/>
        <end position="308"/>
    </location>
</feature>
<dbReference type="Proteomes" id="UP000051886">
    <property type="component" value="Unassembled WGS sequence"/>
</dbReference>
<dbReference type="InterPro" id="IPR044929">
    <property type="entry name" value="DNA/RNA_non-sp_Endonuclease_sf"/>
</dbReference>
<evidence type="ECO:0000313" key="3">
    <source>
        <dbReference type="EMBL" id="KRO02680.1"/>
    </source>
</evidence>
<protein>
    <submittedName>
        <fullName evidence="3">Prophage Lp1 protein 65</fullName>
    </submittedName>
</protein>
<dbReference type="STRING" id="449659.IV66_GL000105"/>
<dbReference type="InterPro" id="IPR044927">
    <property type="entry name" value="Endonuclea_NS_2"/>
</dbReference>
<dbReference type="PATRIC" id="fig|449659.4.peg.105"/>
<dbReference type="Pfam" id="PF13930">
    <property type="entry name" value="Endonuclea_NS_2"/>
    <property type="match status" value="1"/>
</dbReference>
<dbReference type="AlphaFoldDB" id="A0A0R2LM05"/>
<evidence type="ECO:0000256" key="1">
    <source>
        <dbReference type="SAM" id="MobiDB-lite"/>
    </source>
</evidence>